<dbReference type="FunFam" id="1.10.3810.10:FF:000001">
    <property type="entry name" value="Penicillin-binding protein 1A"/>
    <property type="match status" value="1"/>
</dbReference>
<evidence type="ECO:0000259" key="29">
    <source>
        <dbReference type="Pfam" id="PF00905"/>
    </source>
</evidence>
<evidence type="ECO:0000256" key="28">
    <source>
        <dbReference type="SAM" id="Phobius"/>
    </source>
</evidence>
<dbReference type="GO" id="GO:0009252">
    <property type="term" value="P:peptidoglycan biosynthetic process"/>
    <property type="evidence" value="ECO:0007669"/>
    <property type="project" value="UniProtKB-UniPathway"/>
</dbReference>
<evidence type="ECO:0000256" key="21">
    <source>
        <dbReference type="ARBA" id="ARBA00023268"/>
    </source>
</evidence>
<comment type="similarity">
    <text evidence="5">In the N-terminal section; belongs to the glycosyltransferase 51 family.</text>
</comment>
<keyword evidence="13 28" id="KW-0812">Transmembrane</keyword>
<evidence type="ECO:0000256" key="7">
    <source>
        <dbReference type="ARBA" id="ARBA00018638"/>
    </source>
</evidence>
<feature type="transmembrane region" description="Helical" evidence="28">
    <location>
        <begin position="30"/>
        <end position="53"/>
    </location>
</feature>
<dbReference type="GO" id="GO:0046677">
    <property type="term" value="P:response to antibiotic"/>
    <property type="evidence" value="ECO:0007669"/>
    <property type="project" value="UniProtKB-KW"/>
</dbReference>
<dbReference type="InterPro" id="IPR050396">
    <property type="entry name" value="Glycosyltr_51/Transpeptidase"/>
</dbReference>
<evidence type="ECO:0000256" key="15">
    <source>
        <dbReference type="ARBA" id="ARBA00022960"/>
    </source>
</evidence>
<evidence type="ECO:0000256" key="1">
    <source>
        <dbReference type="ARBA" id="ARBA00002624"/>
    </source>
</evidence>
<evidence type="ECO:0000256" key="19">
    <source>
        <dbReference type="ARBA" id="ARBA00023136"/>
    </source>
</evidence>
<dbReference type="UniPathway" id="UPA00219"/>
<gene>
    <name evidence="31" type="ORF">SAMN02745136_04178</name>
</gene>
<comment type="similarity">
    <text evidence="4">In the C-terminal section; belongs to the transpeptidase family.</text>
</comment>
<dbReference type="AlphaFoldDB" id="A0A1M6Y7B9"/>
<dbReference type="Pfam" id="PF00905">
    <property type="entry name" value="Transpeptidase"/>
    <property type="match status" value="1"/>
</dbReference>
<comment type="function">
    <text evidence="1">Cell wall formation. Synthesis of cross-linked peptidoglycan from the lipid intermediates. The enzyme has a penicillin-insensitive transglycosylase N-terminal domain (formation of linear glycan strands) and a penicillin-sensitive transpeptidase C-terminal domain (cross-linking of the peptide subunits).</text>
</comment>
<dbReference type="RefSeq" id="WP_073278862.1">
    <property type="nucleotide sequence ID" value="NZ_FRAC01000024.1"/>
</dbReference>
<feature type="compositionally biased region" description="Low complexity" evidence="27">
    <location>
        <begin position="889"/>
        <end position="900"/>
    </location>
</feature>
<evidence type="ECO:0000256" key="17">
    <source>
        <dbReference type="ARBA" id="ARBA00022984"/>
    </source>
</evidence>
<evidence type="ECO:0000256" key="2">
    <source>
        <dbReference type="ARBA" id="ARBA00004401"/>
    </source>
</evidence>
<dbReference type="InterPro" id="IPR012338">
    <property type="entry name" value="Beta-lactam/transpept-like"/>
</dbReference>
<keyword evidence="8" id="KW-1003">Cell membrane</keyword>
<comment type="pathway">
    <text evidence="26">Glycan biosynthesis.</text>
</comment>
<dbReference type="NCBIfam" id="TIGR02074">
    <property type="entry name" value="PBP_1a_fam"/>
    <property type="match status" value="1"/>
</dbReference>
<dbReference type="PANTHER" id="PTHR32282:SF11">
    <property type="entry name" value="PENICILLIN-BINDING PROTEIN 1B"/>
    <property type="match status" value="1"/>
</dbReference>
<keyword evidence="12" id="KW-0808">Transferase</keyword>
<dbReference type="Gene3D" id="1.10.3810.10">
    <property type="entry name" value="Biosynthetic peptidoglycan transglycosylase-like"/>
    <property type="match status" value="1"/>
</dbReference>
<dbReference type="GO" id="GO:0009002">
    <property type="term" value="F:serine-type D-Ala-D-Ala carboxypeptidase activity"/>
    <property type="evidence" value="ECO:0007669"/>
    <property type="project" value="UniProtKB-EC"/>
</dbReference>
<dbReference type="EC" id="2.4.99.28" evidence="24"/>
<dbReference type="SUPFAM" id="SSF53955">
    <property type="entry name" value="Lysozyme-like"/>
    <property type="match status" value="1"/>
</dbReference>
<reference evidence="31 32" key="1">
    <citation type="submission" date="2016-11" db="EMBL/GenBank/DDBJ databases">
        <authorList>
            <person name="Jaros S."/>
            <person name="Januszkiewicz K."/>
            <person name="Wedrychowicz H."/>
        </authorList>
    </citation>
    <scope>NUCLEOTIDE SEQUENCE [LARGE SCALE GENOMIC DNA]</scope>
    <source>
        <strain evidence="31 32">DSM 15929</strain>
    </source>
</reference>
<keyword evidence="20" id="KW-0046">Antibiotic resistance</keyword>
<feature type="region of interest" description="Disordered" evidence="27">
    <location>
        <begin position="843"/>
        <end position="914"/>
    </location>
</feature>
<keyword evidence="21" id="KW-0511">Multifunctional enzyme</keyword>
<evidence type="ECO:0000256" key="20">
    <source>
        <dbReference type="ARBA" id="ARBA00023251"/>
    </source>
</evidence>
<dbReference type="GO" id="GO:0008658">
    <property type="term" value="F:penicillin binding"/>
    <property type="evidence" value="ECO:0007669"/>
    <property type="project" value="InterPro"/>
</dbReference>
<dbReference type="Pfam" id="PF00912">
    <property type="entry name" value="Transgly"/>
    <property type="match status" value="1"/>
</dbReference>
<keyword evidence="10" id="KW-0645">Protease</keyword>
<comment type="subcellular location">
    <subcellularLocation>
        <location evidence="2">Cell membrane</location>
        <topology evidence="2">Single-pass type II membrane protein</topology>
    </subcellularLocation>
</comment>
<dbReference type="InterPro" id="IPR023346">
    <property type="entry name" value="Lysozyme-like_dom_sf"/>
</dbReference>
<dbReference type="InterPro" id="IPR036950">
    <property type="entry name" value="PBP_transglycosylase"/>
</dbReference>
<dbReference type="Proteomes" id="UP000184386">
    <property type="component" value="Unassembled WGS sequence"/>
</dbReference>
<evidence type="ECO:0000256" key="11">
    <source>
        <dbReference type="ARBA" id="ARBA00022676"/>
    </source>
</evidence>
<keyword evidence="16" id="KW-0735">Signal-anchor</keyword>
<protein>
    <recommendedName>
        <fullName evidence="7">Penicillin-binding protein 1A</fullName>
        <ecNumber evidence="24">2.4.99.28</ecNumber>
        <ecNumber evidence="6">3.4.16.4</ecNumber>
    </recommendedName>
</protein>
<dbReference type="Gene3D" id="3.40.710.10">
    <property type="entry name" value="DD-peptidase/beta-lactamase superfamily"/>
    <property type="match status" value="2"/>
</dbReference>
<accession>A0A1M6Y7B9</accession>
<dbReference type="GO" id="GO:0005886">
    <property type="term" value="C:plasma membrane"/>
    <property type="evidence" value="ECO:0007669"/>
    <property type="project" value="UniProtKB-SubCell"/>
</dbReference>
<evidence type="ECO:0000256" key="10">
    <source>
        <dbReference type="ARBA" id="ARBA00022670"/>
    </source>
</evidence>
<evidence type="ECO:0000256" key="26">
    <source>
        <dbReference type="ARBA" id="ARBA00060592"/>
    </source>
</evidence>
<keyword evidence="9" id="KW-0121">Carboxypeptidase</keyword>
<evidence type="ECO:0000256" key="25">
    <source>
        <dbReference type="ARBA" id="ARBA00049902"/>
    </source>
</evidence>
<name>A0A1M6Y7B9_9FIRM</name>
<keyword evidence="11" id="KW-0328">Glycosyltransferase</keyword>
<evidence type="ECO:0000256" key="6">
    <source>
        <dbReference type="ARBA" id="ARBA00012448"/>
    </source>
</evidence>
<evidence type="ECO:0000256" key="8">
    <source>
        <dbReference type="ARBA" id="ARBA00022475"/>
    </source>
</evidence>
<dbReference type="PANTHER" id="PTHR32282">
    <property type="entry name" value="BINDING PROTEIN TRANSPEPTIDASE, PUTATIVE-RELATED"/>
    <property type="match status" value="1"/>
</dbReference>
<feature type="compositionally biased region" description="Pro residues" evidence="27">
    <location>
        <begin position="850"/>
        <end position="874"/>
    </location>
</feature>
<evidence type="ECO:0000256" key="24">
    <source>
        <dbReference type="ARBA" id="ARBA00044770"/>
    </source>
</evidence>
<evidence type="ECO:0000256" key="16">
    <source>
        <dbReference type="ARBA" id="ARBA00022968"/>
    </source>
</evidence>
<dbReference type="EMBL" id="FRAC01000024">
    <property type="protein sequence ID" value="SHL14022.1"/>
    <property type="molecule type" value="Genomic_DNA"/>
</dbReference>
<dbReference type="OrthoDB" id="9766909at2"/>
<comment type="pathway">
    <text evidence="3">Cell wall biogenesis; peptidoglycan biosynthesis.</text>
</comment>
<evidence type="ECO:0000256" key="18">
    <source>
        <dbReference type="ARBA" id="ARBA00022989"/>
    </source>
</evidence>
<comment type="catalytic activity">
    <reaction evidence="23">
        <text>Preferential cleavage: (Ac)2-L-Lys-D-Ala-|-D-Ala. Also transpeptidation of peptidyl-alanyl moieties that are N-acyl substituents of D-alanine.</text>
        <dbReference type="EC" id="3.4.16.4"/>
    </reaction>
</comment>
<keyword evidence="22" id="KW-0961">Cell wall biogenesis/degradation</keyword>
<evidence type="ECO:0000313" key="31">
    <source>
        <dbReference type="EMBL" id="SHL14022.1"/>
    </source>
</evidence>
<evidence type="ECO:0000256" key="9">
    <source>
        <dbReference type="ARBA" id="ARBA00022645"/>
    </source>
</evidence>
<sequence length="914" mass="101418">MDFSKKGTARKQQYIKSASRKLATKASVTLFRLFLVCLVSIIIIGSYLGFGVLKGLADSAPSIDQINVAPTGFTTTIYDKDGNVIDTLADADSNRVYVEIKDIPKVLRNCFISIEDERFYQHNGIDMQGIFRAFFNGIKSGDFDQGASTITQQLIKNQVFNGGAENNILDRFIRKIQEQYLAIQLEQKLRKNQILEYYMNTINLGAGTHGVQTASRRYFDKDVSDLTLSEAAVIAAIAQSPTNMNPINHPDNNSQRRMQILDNMKRLNKCTEEEYKEAVADDVYSRIQSVTAEQDENSTYNSYFVDELIEQVIADLQAEKGYTYTQASNILYSGGLSIYTTLDSKVQSVLDNVYTNESYFPKMGTDSFWELTYALSIEKKSGKTVHYHTNDLLNYNHLTSAYFSSKKEAQKLIKDFKTAKVEAGDTILAEKTNLIIQPQSSMVIMDQHTGYVVGLIGGRGEKTGNRTLNRATNTTRQPGSTFKVLSTYLPALDSAGMTLASVIDDAPYKYPGTDRYVRNWNGENYEGLSTLRRAITRSMNIVTVKTLEKVTPQVGFDYLNKLGFTTLVDNMTSKTGKVYSDINLSLALGGITTGVSNLELTAAYAAVANGGVYSKPIFYTKILDHDNKVLLKKKTSVRQVMMESTAFLLTSAMEDVVKKGTGTMVNFQNLKMPIAGKTGTTSDYNDLWFAGYTPYYTACIWSGFDNNRSQTNKNYQKIIWRDVMEQIHKDYGLEPVPFTIPDSIVQRTICTKSGKLAVDGLCNKYEGGSTVATEYFAKNTEPTEKCDVHVKVSICTVSNKIANDFCPKATVKEKVLLSKDETSKTMDTPYILPKDTCNVHNAKNSGLPNIIPPPTPITTPPSGTPPVTTPPITTPPDNSNTGGTDDGNTDNGNNGTNNGTEEIYDPEFNYNYGH</sequence>
<evidence type="ECO:0000256" key="23">
    <source>
        <dbReference type="ARBA" id="ARBA00034000"/>
    </source>
</evidence>
<dbReference type="GO" id="GO:0008360">
    <property type="term" value="P:regulation of cell shape"/>
    <property type="evidence" value="ECO:0007669"/>
    <property type="project" value="UniProtKB-KW"/>
</dbReference>
<evidence type="ECO:0000313" key="32">
    <source>
        <dbReference type="Proteomes" id="UP000184386"/>
    </source>
</evidence>
<evidence type="ECO:0000259" key="30">
    <source>
        <dbReference type="Pfam" id="PF00912"/>
    </source>
</evidence>
<dbReference type="EC" id="3.4.16.4" evidence="6"/>
<evidence type="ECO:0000256" key="12">
    <source>
        <dbReference type="ARBA" id="ARBA00022679"/>
    </source>
</evidence>
<organism evidence="31 32">
    <name type="scientific">Anaerocolumna jejuensis DSM 15929</name>
    <dbReference type="NCBI Taxonomy" id="1121322"/>
    <lineage>
        <taxon>Bacteria</taxon>
        <taxon>Bacillati</taxon>
        <taxon>Bacillota</taxon>
        <taxon>Clostridia</taxon>
        <taxon>Lachnospirales</taxon>
        <taxon>Lachnospiraceae</taxon>
        <taxon>Anaerocolumna</taxon>
    </lineage>
</organism>
<comment type="catalytic activity">
    <reaction evidence="25">
        <text>[GlcNAc-(1-&gt;4)-Mur2Ac(oyl-L-Ala-gamma-D-Glu-L-Lys-D-Ala-D-Ala)](n)-di-trans,octa-cis-undecaprenyl diphosphate + beta-D-GlcNAc-(1-&gt;4)-Mur2Ac(oyl-L-Ala-gamma-D-Glu-L-Lys-D-Ala-D-Ala)-di-trans,octa-cis-undecaprenyl diphosphate = [GlcNAc-(1-&gt;4)-Mur2Ac(oyl-L-Ala-gamma-D-Glu-L-Lys-D-Ala-D-Ala)](n+1)-di-trans,octa-cis-undecaprenyl diphosphate + di-trans,octa-cis-undecaprenyl diphosphate + H(+)</text>
        <dbReference type="Rhea" id="RHEA:23708"/>
        <dbReference type="Rhea" id="RHEA-COMP:9602"/>
        <dbReference type="Rhea" id="RHEA-COMP:9603"/>
        <dbReference type="ChEBI" id="CHEBI:15378"/>
        <dbReference type="ChEBI" id="CHEBI:58405"/>
        <dbReference type="ChEBI" id="CHEBI:60033"/>
        <dbReference type="ChEBI" id="CHEBI:78435"/>
        <dbReference type="EC" id="2.4.99.28"/>
    </reaction>
</comment>
<evidence type="ECO:0000256" key="13">
    <source>
        <dbReference type="ARBA" id="ARBA00022692"/>
    </source>
</evidence>
<feature type="domain" description="Penicillin-binding protein transpeptidase" evidence="29">
    <location>
        <begin position="441"/>
        <end position="723"/>
    </location>
</feature>
<dbReference type="GO" id="GO:0071555">
    <property type="term" value="P:cell wall organization"/>
    <property type="evidence" value="ECO:0007669"/>
    <property type="project" value="UniProtKB-KW"/>
</dbReference>
<dbReference type="InterPro" id="IPR001460">
    <property type="entry name" value="PCN-bd_Tpept"/>
</dbReference>
<dbReference type="GO" id="GO:0008955">
    <property type="term" value="F:peptidoglycan glycosyltransferase activity"/>
    <property type="evidence" value="ECO:0007669"/>
    <property type="project" value="UniProtKB-EC"/>
</dbReference>
<evidence type="ECO:0000256" key="5">
    <source>
        <dbReference type="ARBA" id="ARBA00007739"/>
    </source>
</evidence>
<keyword evidence="32" id="KW-1185">Reference proteome</keyword>
<keyword evidence="19 28" id="KW-0472">Membrane</keyword>
<dbReference type="InterPro" id="IPR001264">
    <property type="entry name" value="Glyco_trans_51"/>
</dbReference>
<dbReference type="SUPFAM" id="SSF56601">
    <property type="entry name" value="beta-lactamase/transpeptidase-like"/>
    <property type="match status" value="1"/>
</dbReference>
<dbReference type="GO" id="GO:0030288">
    <property type="term" value="C:outer membrane-bounded periplasmic space"/>
    <property type="evidence" value="ECO:0007669"/>
    <property type="project" value="TreeGrafter"/>
</dbReference>
<dbReference type="STRING" id="1121322.SAMN02745136_04178"/>
<keyword evidence="18 28" id="KW-1133">Transmembrane helix</keyword>
<feature type="domain" description="Glycosyl transferase family 51" evidence="30">
    <location>
        <begin position="82"/>
        <end position="265"/>
    </location>
</feature>
<evidence type="ECO:0000256" key="3">
    <source>
        <dbReference type="ARBA" id="ARBA00004752"/>
    </source>
</evidence>
<keyword evidence="15" id="KW-0133">Cell shape</keyword>
<dbReference type="GO" id="GO:0006508">
    <property type="term" value="P:proteolysis"/>
    <property type="evidence" value="ECO:0007669"/>
    <property type="project" value="UniProtKB-KW"/>
</dbReference>
<proteinExistence type="inferred from homology"/>
<evidence type="ECO:0000256" key="22">
    <source>
        <dbReference type="ARBA" id="ARBA00023316"/>
    </source>
</evidence>
<evidence type="ECO:0000256" key="14">
    <source>
        <dbReference type="ARBA" id="ARBA00022801"/>
    </source>
</evidence>
<evidence type="ECO:0000256" key="27">
    <source>
        <dbReference type="SAM" id="MobiDB-lite"/>
    </source>
</evidence>
<keyword evidence="17" id="KW-0573">Peptidoglycan synthesis</keyword>
<keyword evidence="14" id="KW-0378">Hydrolase</keyword>
<evidence type="ECO:0000256" key="4">
    <source>
        <dbReference type="ARBA" id="ARBA00007090"/>
    </source>
</evidence>